<feature type="compositionally biased region" description="Polar residues" evidence="1">
    <location>
        <begin position="331"/>
        <end position="351"/>
    </location>
</feature>
<gene>
    <name evidence="2" type="ORF">FB567DRAFT_224981</name>
</gene>
<name>A0A8K0QSZ3_9PLEO</name>
<feature type="compositionally biased region" description="Basic and acidic residues" evidence="1">
    <location>
        <begin position="21"/>
        <end position="32"/>
    </location>
</feature>
<feature type="region of interest" description="Disordered" evidence="1">
    <location>
        <begin position="1"/>
        <end position="59"/>
    </location>
</feature>
<organism evidence="2 3">
    <name type="scientific">Paraphoma chrysanthemicola</name>
    <dbReference type="NCBI Taxonomy" id="798071"/>
    <lineage>
        <taxon>Eukaryota</taxon>
        <taxon>Fungi</taxon>
        <taxon>Dikarya</taxon>
        <taxon>Ascomycota</taxon>
        <taxon>Pezizomycotina</taxon>
        <taxon>Dothideomycetes</taxon>
        <taxon>Pleosporomycetidae</taxon>
        <taxon>Pleosporales</taxon>
        <taxon>Pleosporineae</taxon>
        <taxon>Phaeosphaeriaceae</taxon>
        <taxon>Paraphoma</taxon>
    </lineage>
</organism>
<proteinExistence type="predicted"/>
<dbReference type="AlphaFoldDB" id="A0A8K0QSZ3"/>
<dbReference type="OrthoDB" id="10404668at2759"/>
<reference evidence="2" key="1">
    <citation type="journal article" date="2021" name="Nat. Commun.">
        <title>Genetic determinants of endophytism in the Arabidopsis root mycobiome.</title>
        <authorList>
            <person name="Mesny F."/>
            <person name="Miyauchi S."/>
            <person name="Thiergart T."/>
            <person name="Pickel B."/>
            <person name="Atanasova L."/>
            <person name="Karlsson M."/>
            <person name="Huettel B."/>
            <person name="Barry K.W."/>
            <person name="Haridas S."/>
            <person name="Chen C."/>
            <person name="Bauer D."/>
            <person name="Andreopoulos W."/>
            <person name="Pangilinan J."/>
            <person name="LaButti K."/>
            <person name="Riley R."/>
            <person name="Lipzen A."/>
            <person name="Clum A."/>
            <person name="Drula E."/>
            <person name="Henrissat B."/>
            <person name="Kohler A."/>
            <person name="Grigoriev I.V."/>
            <person name="Martin F.M."/>
            <person name="Hacquard S."/>
        </authorList>
    </citation>
    <scope>NUCLEOTIDE SEQUENCE</scope>
    <source>
        <strain evidence="2">MPI-SDFR-AT-0120</strain>
    </source>
</reference>
<dbReference type="Proteomes" id="UP000813461">
    <property type="component" value="Unassembled WGS sequence"/>
</dbReference>
<dbReference type="EMBL" id="JAGMVJ010000029">
    <property type="protein sequence ID" value="KAH7069487.1"/>
    <property type="molecule type" value="Genomic_DNA"/>
</dbReference>
<protein>
    <submittedName>
        <fullName evidence="2">Uncharacterized protein</fullName>
    </submittedName>
</protein>
<accession>A0A8K0QSZ3</accession>
<evidence type="ECO:0000256" key="1">
    <source>
        <dbReference type="SAM" id="MobiDB-lite"/>
    </source>
</evidence>
<keyword evidence="3" id="KW-1185">Reference proteome</keyword>
<evidence type="ECO:0000313" key="3">
    <source>
        <dbReference type="Proteomes" id="UP000813461"/>
    </source>
</evidence>
<feature type="region of interest" description="Disordered" evidence="1">
    <location>
        <begin position="474"/>
        <end position="535"/>
    </location>
</feature>
<evidence type="ECO:0000313" key="2">
    <source>
        <dbReference type="EMBL" id="KAH7069487.1"/>
    </source>
</evidence>
<comment type="caution">
    <text evidence="2">The sequence shown here is derived from an EMBL/GenBank/DDBJ whole genome shotgun (WGS) entry which is preliminary data.</text>
</comment>
<sequence length="535" mass="57282">MAPFKHRSHNSGGRGNGKTGRGKDGFRSEGKNDGGGSPYGKHSWDPGTVPDTTSTHEPYLSRGLQYSSNLDMSKTSLSLALGFQPQATSSGRSLQLPIHPALAEDSAPITTGTMSIATPSQSAEYHPFEPIQTPALVHTNHAQQIVGDAPAVPHGHPQQGQILPIDVGYQQSDDAVELLSVQTLDDLHHLDAASTIDLQQTLIAARHAHHVQLSVSEEQRSALLSTLGYACDSELVHDENIRRLNDNFVRELNASFKLSGEPRAMAQRAATMCLDKARDESQLARKERGIIETCRDKILSLDNKRIVAANAFANTVHALVTRALSGPARQTGPTNTKAHGETASKSTSISSDLEAGAQVQTENAGISEDNAELEDDPAAMQQAELEEDLAAKRHAELEQCPDIDRRSVNDAMAHIFHAKVDSVESLQDDSIAVISISATKAGDLSFKSVPGTSTKDSVVSLANVKKAASITISGTPATKDDRTKGKPKVVKHANEDNSKKSTMSKLQNASNKPVDSSQKRTKYKNKKNGGGSSKN</sequence>
<feature type="compositionally biased region" description="Polar residues" evidence="1">
    <location>
        <begin position="500"/>
        <end position="516"/>
    </location>
</feature>
<feature type="region of interest" description="Disordered" evidence="1">
    <location>
        <begin position="326"/>
        <end position="353"/>
    </location>
</feature>